<dbReference type="GeneID" id="101236615"/>
<evidence type="ECO:0000259" key="6">
    <source>
        <dbReference type="PROSITE" id="PS51265"/>
    </source>
</evidence>
<sequence>MHKKMRNLTSRRLDVPSIAFKVGRSEKLRRSPRKLQDNTQRVIKEEKWKNLLSGCKFYLDVAQAKSTEIRHQILSLGGEVEEFLSKDIKIVITSQTTGNIGSPKFVGNTPMSNRPSLMQVISSKRAILQQPSPFSSDSPQLSNDAVKLKNNNISITRGKMALNKVLPTKHNYGSNDIIGKAIQLGVQVISIEDFTQCYLRKSRKEKDCKKSHKMLSSSRFKKGATDMQVTRLKETFFKLEDKSRCFRPLVYQMKQWPKIHYKTCLYQCPFELPNTKQLEVSEKPDPGLLTGELESDIKAVKVHFTEQSKSKESYKYRSKKCGYCDCCNMRYNDLSKHLQGENHRRFVENAVNFTSLDKLIAEGTSFKDFLMHAKKKKRSVLKEKNGSIEEGDLNQKTIVKSICDDSHPKKRLTFDTNNLQLSFSSNGENKEVGEDRQCQHQLNNQCFFCDALKNDEKKCIYPKALNNASGRTCEGFSLLNVGDSFKEVKSIRLKENLSKADEKENFMNLFDSEIGLENQADNINQTSLESLFVSEIKNMNFPKSFQNICNEELYEEPPILSAQQNLNEICDEKVTPSKIFRRTDSCFSELSENAANLANNSIVSSEYEVLSESYFPRRIFAESGKAGHYLNSPESCLKNSQYIQYDKEDQPKMLVKAVKSFAKVILVQDFNEILEEASYSINIEKHTSKPFQKRIASPEDYIRRRKRSRTSNNYD</sequence>
<feature type="region of interest" description="Disordered" evidence="5">
    <location>
        <begin position="692"/>
        <end position="715"/>
    </location>
</feature>
<evidence type="ECO:0000256" key="5">
    <source>
        <dbReference type="SAM" id="MobiDB-lite"/>
    </source>
</evidence>
<keyword evidence="3" id="KW-0862">Zinc</keyword>
<dbReference type="Gene3D" id="3.40.50.10190">
    <property type="entry name" value="BRCT domain"/>
    <property type="match status" value="1"/>
</dbReference>
<evidence type="ECO:0000313" key="8">
    <source>
        <dbReference type="RefSeq" id="XP_065665262.1"/>
    </source>
</evidence>
<protein>
    <submittedName>
        <fullName evidence="8">Protein DBF4 homolog A isoform X2</fullName>
    </submittedName>
</protein>
<feature type="domain" description="DBF4-type" evidence="6">
    <location>
        <begin position="317"/>
        <end position="366"/>
    </location>
</feature>
<keyword evidence="1" id="KW-0479">Metal-binding</keyword>
<evidence type="ECO:0000256" key="4">
    <source>
        <dbReference type="PROSITE-ProRule" id="PRU00600"/>
    </source>
</evidence>
<evidence type="ECO:0000256" key="3">
    <source>
        <dbReference type="ARBA" id="ARBA00022833"/>
    </source>
</evidence>
<gene>
    <name evidence="8" type="primary">LOC101236615</name>
</gene>
<dbReference type="PANTHER" id="PTHR15375">
    <property type="entry name" value="ACTIVATOR OF S-PHASE KINASE-RELATED"/>
    <property type="match status" value="1"/>
</dbReference>
<dbReference type="Gene3D" id="6.10.250.3410">
    <property type="entry name" value="DBF zinc finger"/>
    <property type="match status" value="1"/>
</dbReference>
<proteinExistence type="predicted"/>
<dbReference type="InterPro" id="IPR051590">
    <property type="entry name" value="Replication_Regulatory_Kinase"/>
</dbReference>
<evidence type="ECO:0000313" key="7">
    <source>
        <dbReference type="Proteomes" id="UP001652625"/>
    </source>
</evidence>
<accession>A0ABM4CTK7</accession>
<dbReference type="SMART" id="SM00586">
    <property type="entry name" value="ZnF_DBF"/>
    <property type="match status" value="1"/>
</dbReference>
<dbReference type="RefSeq" id="XP_065665262.1">
    <property type="nucleotide sequence ID" value="XM_065809190.1"/>
</dbReference>
<dbReference type="Proteomes" id="UP001652625">
    <property type="component" value="Chromosome 11"/>
</dbReference>
<dbReference type="InterPro" id="IPR036420">
    <property type="entry name" value="BRCT_dom_sf"/>
</dbReference>
<name>A0ABM4CTK7_HYDVU</name>
<keyword evidence="2 4" id="KW-0863">Zinc-finger</keyword>
<dbReference type="PANTHER" id="PTHR15375:SF26">
    <property type="entry name" value="PROTEIN CHIFFON"/>
    <property type="match status" value="1"/>
</dbReference>
<evidence type="ECO:0000256" key="1">
    <source>
        <dbReference type="ARBA" id="ARBA00022723"/>
    </source>
</evidence>
<dbReference type="PROSITE" id="PS51265">
    <property type="entry name" value="ZF_DBF4"/>
    <property type="match status" value="1"/>
</dbReference>
<dbReference type="Pfam" id="PF07535">
    <property type="entry name" value="zf-DBF"/>
    <property type="match status" value="1"/>
</dbReference>
<evidence type="ECO:0000256" key="2">
    <source>
        <dbReference type="ARBA" id="ARBA00022771"/>
    </source>
</evidence>
<dbReference type="InterPro" id="IPR038545">
    <property type="entry name" value="Znf_DBF_sf"/>
</dbReference>
<reference evidence="8" key="1">
    <citation type="submission" date="2025-08" db="UniProtKB">
        <authorList>
            <consortium name="RefSeq"/>
        </authorList>
    </citation>
    <scope>IDENTIFICATION</scope>
</reference>
<dbReference type="InterPro" id="IPR006572">
    <property type="entry name" value="Znf_DBF"/>
</dbReference>
<organism evidence="7 8">
    <name type="scientific">Hydra vulgaris</name>
    <name type="common">Hydra</name>
    <name type="synonym">Hydra attenuata</name>
    <dbReference type="NCBI Taxonomy" id="6087"/>
    <lineage>
        <taxon>Eukaryota</taxon>
        <taxon>Metazoa</taxon>
        <taxon>Cnidaria</taxon>
        <taxon>Hydrozoa</taxon>
        <taxon>Hydroidolina</taxon>
        <taxon>Anthoathecata</taxon>
        <taxon>Aplanulata</taxon>
        <taxon>Hydridae</taxon>
        <taxon>Hydra</taxon>
    </lineage>
</organism>
<keyword evidence="7" id="KW-1185">Reference proteome</keyword>